<name>A0A419A741_9RHOB</name>
<organism evidence="2 3">
    <name type="scientific">Paracoccus siganidrum</name>
    <dbReference type="NCBI Taxonomy" id="1276757"/>
    <lineage>
        <taxon>Bacteria</taxon>
        <taxon>Pseudomonadati</taxon>
        <taxon>Pseudomonadota</taxon>
        <taxon>Alphaproteobacteria</taxon>
        <taxon>Rhodobacterales</taxon>
        <taxon>Paracoccaceae</taxon>
        <taxon>Paracoccus</taxon>
    </lineage>
</organism>
<keyword evidence="3" id="KW-1185">Reference proteome</keyword>
<evidence type="ECO:0008006" key="4">
    <source>
        <dbReference type="Google" id="ProtNLM"/>
    </source>
</evidence>
<feature type="chain" id="PRO_5019225764" description="DUF4864 domain-containing protein" evidence="1">
    <location>
        <begin position="27"/>
        <end position="140"/>
    </location>
</feature>
<keyword evidence="1" id="KW-0732">Signal</keyword>
<protein>
    <recommendedName>
        <fullName evidence="4">DUF4864 domain-containing protein</fullName>
    </recommendedName>
</protein>
<dbReference type="Proteomes" id="UP000283587">
    <property type="component" value="Unassembled WGS sequence"/>
</dbReference>
<dbReference type="AlphaFoldDB" id="A0A419A741"/>
<reference evidence="3" key="1">
    <citation type="submission" date="2018-09" db="EMBL/GenBank/DDBJ databases">
        <title>Paracoccus onubensis nov. sp. a moderate halophilic bacterium isolated from Gruta de las Maravillas (Aracena, Spain).</title>
        <authorList>
            <person name="Jurado V."/>
            <person name="Gutierrez-Patricio S."/>
            <person name="Gonzalez-Pimentel J.L."/>
            <person name="Miller A.Z."/>
            <person name="Laiz L."/>
            <person name="Saiz-Jimenez C."/>
        </authorList>
    </citation>
    <scope>NUCLEOTIDE SEQUENCE [LARGE SCALE GENOMIC DNA]</scope>
    <source>
        <strain evidence="3">DSM 26381</strain>
    </source>
</reference>
<gene>
    <name evidence="2" type="ORF">D3P05_09625</name>
</gene>
<dbReference type="EMBL" id="QZEW01000034">
    <property type="protein sequence ID" value="RJL16421.1"/>
    <property type="molecule type" value="Genomic_DNA"/>
</dbReference>
<sequence length="140" mass="14927">MDVMTFFKVFSACLAISFLFLPAAHASDACDHVSRIGDATERNSFRAYVTGALTQPPNPAQVTITDVLQQAPWTIVGAEIPDADGVGYFLYQAEGTKQLFYGIWGGMADPSESGEVATWATDQGAPPELARCFASIATGE</sequence>
<evidence type="ECO:0000256" key="1">
    <source>
        <dbReference type="SAM" id="SignalP"/>
    </source>
</evidence>
<evidence type="ECO:0000313" key="2">
    <source>
        <dbReference type="EMBL" id="RJL16421.1"/>
    </source>
</evidence>
<proteinExistence type="predicted"/>
<feature type="signal peptide" evidence="1">
    <location>
        <begin position="1"/>
        <end position="26"/>
    </location>
</feature>
<accession>A0A419A741</accession>
<comment type="caution">
    <text evidence="2">The sequence shown here is derived from an EMBL/GenBank/DDBJ whole genome shotgun (WGS) entry which is preliminary data.</text>
</comment>
<evidence type="ECO:0000313" key="3">
    <source>
        <dbReference type="Proteomes" id="UP000283587"/>
    </source>
</evidence>